<dbReference type="STRING" id="74557.A0A1V9ZNT1"/>
<name>A0A1V9ZNT1_9STRA</name>
<dbReference type="Proteomes" id="UP000243217">
    <property type="component" value="Unassembled WGS sequence"/>
</dbReference>
<comment type="caution">
    <text evidence="1">The sequence shown here is derived from an EMBL/GenBank/DDBJ whole genome shotgun (WGS) entry which is preliminary data.</text>
</comment>
<gene>
    <name evidence="1" type="ORF">THRCLA_21811</name>
</gene>
<proteinExistence type="predicted"/>
<evidence type="ECO:0000313" key="1">
    <source>
        <dbReference type="EMBL" id="OQR99601.1"/>
    </source>
</evidence>
<keyword evidence="2" id="KW-1185">Reference proteome</keyword>
<dbReference type="EMBL" id="JNBS01001795">
    <property type="protein sequence ID" value="OQR99601.1"/>
    <property type="molecule type" value="Genomic_DNA"/>
</dbReference>
<protein>
    <submittedName>
        <fullName evidence="1">Uncharacterized protein</fullName>
    </submittedName>
</protein>
<sequence>MPQATGLILSIIAALAFACAVFVFEVSFFSPTPAPDAYYNTTEIVVVIEAVPVYKTYRLESAVDDKTQVHLVYSSSCKQGNRFFYSSSHQLSLSCVDHYGPVTEIVLGCTPEDIENLLRRDEDITDTVGPGIALAQNMKAVVGGRWFNMWNNTTKTIICICGGLPCMNVSNDDAFDCYEPTRTPYILTRPDWLRIYDWMVEMYAYGAEAANQDMKHTLLKHLGPQTCNNHGTEQWDFIDENFPNLCEDPVSIALPEDPPIAIHNAMFYGLGGNIDKGYCMMIQLPPATEWTQIKRMNITDEEKLIKRHHVWMECTMIKYSNIVLKEIKTRMCPNGFNSRRGLILLGSDIKYTAHEIKSNCP</sequence>
<dbReference type="AlphaFoldDB" id="A0A1V9ZNT1"/>
<evidence type="ECO:0000313" key="2">
    <source>
        <dbReference type="Proteomes" id="UP000243217"/>
    </source>
</evidence>
<organism evidence="1 2">
    <name type="scientific">Thraustotheca clavata</name>
    <dbReference type="NCBI Taxonomy" id="74557"/>
    <lineage>
        <taxon>Eukaryota</taxon>
        <taxon>Sar</taxon>
        <taxon>Stramenopiles</taxon>
        <taxon>Oomycota</taxon>
        <taxon>Saprolegniomycetes</taxon>
        <taxon>Saprolegniales</taxon>
        <taxon>Achlyaceae</taxon>
        <taxon>Thraustotheca</taxon>
    </lineage>
</organism>
<accession>A0A1V9ZNT1</accession>
<reference evidence="1 2" key="1">
    <citation type="journal article" date="2014" name="Genome Biol. Evol.">
        <title>The secreted proteins of Achlya hypogyna and Thraustotheca clavata identify the ancestral oomycete secretome and reveal gene acquisitions by horizontal gene transfer.</title>
        <authorList>
            <person name="Misner I."/>
            <person name="Blouin N."/>
            <person name="Leonard G."/>
            <person name="Richards T.A."/>
            <person name="Lane C.E."/>
        </authorList>
    </citation>
    <scope>NUCLEOTIDE SEQUENCE [LARGE SCALE GENOMIC DNA]</scope>
    <source>
        <strain evidence="1 2">ATCC 34112</strain>
    </source>
</reference>